<evidence type="ECO:0000256" key="1">
    <source>
        <dbReference type="SAM" id="MobiDB-lite"/>
    </source>
</evidence>
<feature type="region of interest" description="Disordered" evidence="1">
    <location>
        <begin position="587"/>
        <end position="608"/>
    </location>
</feature>
<gene>
    <name evidence="2" type="ORF">EN45_112450</name>
</gene>
<protein>
    <submittedName>
        <fullName evidence="2">Uncharacterized protein</fullName>
    </submittedName>
</protein>
<accession>A0A167Q0L2</accession>
<dbReference type="Proteomes" id="UP000076449">
    <property type="component" value="Chromosome IV"/>
</dbReference>
<reference evidence="2" key="1">
    <citation type="journal article" date="2014" name="Genome Announc.">
        <title>Complete sequencing and chromosome-scale genome assembly of the industrial progenitor strain P2niaD18 from the penicillin producer Penicillium chrysogenum.</title>
        <authorList>
            <person name="Specht T."/>
            <person name="Dahlmann T.A."/>
            <person name="Zadra I."/>
            <person name="Kurnsteiner H."/>
            <person name="Kuck U."/>
        </authorList>
    </citation>
    <scope>NUCLEOTIDE SEQUENCE [LARGE SCALE GENOMIC DNA]</scope>
    <source>
        <strain evidence="2">P2niaD18</strain>
    </source>
</reference>
<proteinExistence type="predicted"/>
<sequence length="608" mass="67210">MYLVPTGHVIKFKWPDTLNIPILTSLHLVSFFVSHASWTVNNFCFIMPAVIRTSTHVATPRSKRQRIYAGDSGLFPYPPVPDDSTDPHEEPPAEWLGLLRSMDQVSRTTSSEWGSKEVATARATIEPTITPQNENLVRTYHPSLGPVDGVWVTKESNEKSIWLVAPGPLGIPHTHAGGREIHFLPAGLSPRTMTMICFKAQPDPIKAVLNPRRFLQSHDLHVIREMFPLAVGARVLISGFIVILFKSRADVEKSWTQDGEACTFGNLRLLYDVMEDSPTRTEVSGGAAIASKPDALETSVTLRLKLRLLDGQEVITVPTHAFVKLRRINGSCLRRLADWYAWMKTTLSRFTPAGKDSHEPALGTMRGSARNSPLGKIVFLAGDSRKIGVITTTYDPTPSNLLTFPSGFLHDLSLITAEAPSKSLPSIISPDGTPRVVGWGSYRNVLDGHPLFVMGLNVMTGNLIRRTSFGVSGRAQQALAEGSEYLWDKETLSQSVSILWRTEYDGDSPTDLSSATLCLGQISDRTCLAVCFQNFEFPLYSRAFLEEDHIDTPLKKVARPRMKGGFLLPSEVQRAEIICDDPEISAAPGTFPTRERVPAGFRRSSSHR</sequence>
<evidence type="ECO:0000313" key="2">
    <source>
        <dbReference type="EMBL" id="KZN84127.1"/>
    </source>
</evidence>
<dbReference type="AlphaFoldDB" id="A0A167Q0L2"/>
<organism evidence="2">
    <name type="scientific">Penicillium chrysogenum</name>
    <name type="common">Penicillium notatum</name>
    <dbReference type="NCBI Taxonomy" id="5076"/>
    <lineage>
        <taxon>Eukaryota</taxon>
        <taxon>Fungi</taxon>
        <taxon>Dikarya</taxon>
        <taxon>Ascomycota</taxon>
        <taxon>Pezizomycotina</taxon>
        <taxon>Eurotiomycetes</taxon>
        <taxon>Eurotiomycetidae</taxon>
        <taxon>Eurotiales</taxon>
        <taxon>Aspergillaceae</taxon>
        <taxon>Penicillium</taxon>
        <taxon>Penicillium chrysogenum species complex</taxon>
    </lineage>
</organism>
<dbReference type="EMBL" id="CM002801">
    <property type="protein sequence ID" value="KZN84127.1"/>
    <property type="molecule type" value="Genomic_DNA"/>
</dbReference>
<name>A0A167Q0L2_PENCH</name>